<evidence type="ECO:0000313" key="1">
    <source>
        <dbReference type="EMBL" id="KAK3044148.1"/>
    </source>
</evidence>
<sequence length="317" mass="34195">ANSTSWLEKFKQKNNLGHIKSRKGSLAEDSEDGSYPGSNSNTSNGISPTSPVISPSSISMGATKSEDDIKNESPEDFLDFMQGHRPFHSQSNTSLSSVFTDTAPSSFSPGPQSPTPPFFSPDSTCRPSPFIPSQHQRGAPQMSSGNNNFQPQQRRRSQTFPTVGIEPYISPPPSSEFLTPVYFSSTALDSPLEDMPVSSTGGSSDETIHPLTTSMDSIQTLTAITTSAPGLTAQPSTSPVTPQSSDIATPTTPSQNDARRALELVINYFQSQPSGFVEPQEYMTIGKLMEKLKLQRAGEMPGGMHRIPSADFIRKID</sequence>
<evidence type="ECO:0000313" key="2">
    <source>
        <dbReference type="Proteomes" id="UP001186974"/>
    </source>
</evidence>
<dbReference type="EMBL" id="JAWDJW010012359">
    <property type="protein sequence ID" value="KAK3044148.1"/>
    <property type="molecule type" value="Genomic_DNA"/>
</dbReference>
<feature type="non-terminal residue" evidence="1">
    <location>
        <position position="1"/>
    </location>
</feature>
<proteinExistence type="predicted"/>
<protein>
    <submittedName>
        <fullName evidence="1">Uncharacterized protein</fullName>
    </submittedName>
</protein>
<comment type="caution">
    <text evidence="1">The sequence shown here is derived from an EMBL/GenBank/DDBJ whole genome shotgun (WGS) entry which is preliminary data.</text>
</comment>
<organism evidence="1 2">
    <name type="scientific">Coniosporium uncinatum</name>
    <dbReference type="NCBI Taxonomy" id="93489"/>
    <lineage>
        <taxon>Eukaryota</taxon>
        <taxon>Fungi</taxon>
        <taxon>Dikarya</taxon>
        <taxon>Ascomycota</taxon>
        <taxon>Pezizomycotina</taxon>
        <taxon>Dothideomycetes</taxon>
        <taxon>Dothideomycetes incertae sedis</taxon>
        <taxon>Coniosporium</taxon>
    </lineage>
</organism>
<accession>A0ACC3CSH0</accession>
<dbReference type="Proteomes" id="UP001186974">
    <property type="component" value="Unassembled WGS sequence"/>
</dbReference>
<keyword evidence="2" id="KW-1185">Reference proteome</keyword>
<gene>
    <name evidence="1" type="ORF">LTS18_002049</name>
</gene>
<reference evidence="1" key="1">
    <citation type="submission" date="2024-09" db="EMBL/GenBank/DDBJ databases">
        <title>Black Yeasts Isolated from many extreme environments.</title>
        <authorList>
            <person name="Coleine C."/>
            <person name="Stajich J.E."/>
            <person name="Selbmann L."/>
        </authorList>
    </citation>
    <scope>NUCLEOTIDE SEQUENCE</scope>
    <source>
        <strain evidence="1">CCFEE 5737</strain>
    </source>
</reference>
<name>A0ACC3CSH0_9PEZI</name>